<reference evidence="2" key="1">
    <citation type="submission" date="2022-01" db="EMBL/GenBank/DDBJ databases">
        <title>Genome Sequence Resource for Two Populations of Ditylenchus destructor, the Migratory Endoparasitic Phytonematode.</title>
        <authorList>
            <person name="Zhang H."/>
            <person name="Lin R."/>
            <person name="Xie B."/>
        </authorList>
    </citation>
    <scope>NUCLEOTIDE SEQUENCE</scope>
    <source>
        <strain evidence="2">BazhouSP</strain>
    </source>
</reference>
<feature type="compositionally biased region" description="Pro residues" evidence="1">
    <location>
        <begin position="451"/>
        <end position="462"/>
    </location>
</feature>
<feature type="region of interest" description="Disordered" evidence="1">
    <location>
        <begin position="330"/>
        <end position="558"/>
    </location>
</feature>
<feature type="compositionally biased region" description="Basic residues" evidence="1">
    <location>
        <begin position="536"/>
        <end position="547"/>
    </location>
</feature>
<dbReference type="Proteomes" id="UP001201812">
    <property type="component" value="Unassembled WGS sequence"/>
</dbReference>
<proteinExistence type="predicted"/>
<evidence type="ECO:0000256" key="1">
    <source>
        <dbReference type="SAM" id="MobiDB-lite"/>
    </source>
</evidence>
<name>A0AAD4R8N9_9BILA</name>
<feature type="compositionally biased region" description="Basic and acidic residues" evidence="1">
    <location>
        <begin position="499"/>
        <end position="516"/>
    </location>
</feature>
<feature type="compositionally biased region" description="Basic and acidic residues" evidence="1">
    <location>
        <begin position="388"/>
        <end position="410"/>
    </location>
</feature>
<evidence type="ECO:0000313" key="3">
    <source>
        <dbReference type="Proteomes" id="UP001201812"/>
    </source>
</evidence>
<feature type="region of interest" description="Disordered" evidence="1">
    <location>
        <begin position="161"/>
        <end position="202"/>
    </location>
</feature>
<feature type="compositionally biased region" description="Basic and acidic residues" evidence="1">
    <location>
        <begin position="180"/>
        <end position="195"/>
    </location>
</feature>
<dbReference type="AlphaFoldDB" id="A0AAD4R8N9"/>
<feature type="compositionally biased region" description="Polar residues" evidence="1">
    <location>
        <begin position="166"/>
        <end position="179"/>
    </location>
</feature>
<organism evidence="2 3">
    <name type="scientific">Ditylenchus destructor</name>
    <dbReference type="NCBI Taxonomy" id="166010"/>
    <lineage>
        <taxon>Eukaryota</taxon>
        <taxon>Metazoa</taxon>
        <taxon>Ecdysozoa</taxon>
        <taxon>Nematoda</taxon>
        <taxon>Chromadorea</taxon>
        <taxon>Rhabditida</taxon>
        <taxon>Tylenchina</taxon>
        <taxon>Tylenchomorpha</taxon>
        <taxon>Sphaerularioidea</taxon>
        <taxon>Anguinidae</taxon>
        <taxon>Anguininae</taxon>
        <taxon>Ditylenchus</taxon>
    </lineage>
</organism>
<protein>
    <submittedName>
        <fullName evidence="2">Uncharacterized protein</fullName>
    </submittedName>
</protein>
<keyword evidence="3" id="KW-1185">Reference proteome</keyword>
<feature type="compositionally biased region" description="Polar residues" evidence="1">
    <location>
        <begin position="361"/>
        <end position="387"/>
    </location>
</feature>
<sequence length="586" mass="64787">MNKEGGGITGSMTVNFKMNVTTSGAHDGLFITTGVQTGGSGFSYVGTTNGMNAQSTPWWKSIPDKMPPALAQPSETIFRGDSKSAIQLSETPSTSALLPGQETATSFRKEEEIYTVQRKSPSYARLNDDIDIKTSEQKDTYNISGSYTSTTAAGGIVPVARPRKASPSTSRTNEYSDTFQTKDSRKPTSHDRAASLEESNDFLPPTSVKLNVFDSGKPVELSLSTRDENRAKSTEYLVDATTTTTTVEVFRGDLSSEVDYFKLPPEPYSRDGKPQLIRAHGSPYEVASWSGTKFSDLKPGSQIVLDRPIFRDFASPTHSTSQPYIVREPSSTSISMGTGHYETVQPGPSRSQSRGEWRPTISAQSTPASSVWNLQANEPSSATILRTQRSEHAGRRIERDFGDDVSRSPDKYTSVRAPRMTEQSERKCPPVPPKRYPIRHAASQPDIMPRYAPPRPSAPKPQPIRSSRTGYAPQCYGLYQERKASRSPARPDSTISGGGERRSRYDEENPYEDIRGSRGTSRYRHVSSASTQQRRPVPKMRYPHRPRSSTGVSPFPQQMGLRSASSNEIFKLYQTRDCLGNVLFEL</sequence>
<comment type="caution">
    <text evidence="2">The sequence shown here is derived from an EMBL/GenBank/DDBJ whole genome shotgun (WGS) entry which is preliminary data.</text>
</comment>
<dbReference type="EMBL" id="JAKKPZ010000009">
    <property type="protein sequence ID" value="KAI1717407.1"/>
    <property type="molecule type" value="Genomic_DNA"/>
</dbReference>
<accession>A0AAD4R8N9</accession>
<gene>
    <name evidence="2" type="ORF">DdX_07154</name>
</gene>
<evidence type="ECO:0000313" key="2">
    <source>
        <dbReference type="EMBL" id="KAI1717407.1"/>
    </source>
</evidence>